<evidence type="ECO:0000313" key="11">
    <source>
        <dbReference type="EMBL" id="VTZ52278.1"/>
    </source>
</evidence>
<feature type="binding site" evidence="8">
    <location>
        <position position="45"/>
    </location>
    <ligand>
        <name>FMN</name>
        <dbReference type="ChEBI" id="CHEBI:58210"/>
        <note>ligand shared between dimeric partners</note>
    </ligand>
</feature>
<dbReference type="InterPro" id="IPR000415">
    <property type="entry name" value="Nitroreductase-like"/>
</dbReference>
<evidence type="ECO:0000313" key="10">
    <source>
        <dbReference type="EMBL" id="VFU10612.1"/>
    </source>
</evidence>
<feature type="binding site" description="in other chain" evidence="8">
    <location>
        <begin position="18"/>
        <end position="20"/>
    </location>
    <ligand>
        <name>FMN</name>
        <dbReference type="ChEBI" id="CHEBI:58210"/>
        <note>ligand shared between dimeric partners</note>
    </ligand>
</feature>
<keyword evidence="5 7" id="KW-0560">Oxidoreductase</keyword>
<dbReference type="PANTHER" id="PTHR43821:SF1">
    <property type="entry name" value="NAD(P)H NITROREDUCTASE YDJA-RELATED"/>
    <property type="match status" value="1"/>
</dbReference>
<dbReference type="OrthoDB" id="9804207at2"/>
<keyword evidence="6 7" id="KW-0520">NAD</keyword>
<evidence type="ECO:0000313" key="12">
    <source>
        <dbReference type="Proteomes" id="UP000294360"/>
    </source>
</evidence>
<evidence type="ECO:0000259" key="9">
    <source>
        <dbReference type="Pfam" id="PF00881"/>
    </source>
</evidence>
<evidence type="ECO:0000256" key="3">
    <source>
        <dbReference type="ARBA" id="ARBA00022643"/>
    </source>
</evidence>
<feature type="binding site" description="in other chain" evidence="8">
    <location>
        <begin position="147"/>
        <end position="149"/>
    </location>
    <ligand>
        <name>FMN</name>
        <dbReference type="ChEBI" id="CHEBI:58210"/>
        <note>ligand shared between dimeric partners</note>
    </ligand>
</feature>
<sequence>MTIEARAEEGLLALLESRRSAGGGLIGEPGPNEGQLRRLLTIAARAPDHGVLEPWRFIVIEGDARAQASEKLAECYLAENAAMEPGKLQKFAAIMARVFTSSPVVVIVVSRTDGTAKIPVFEQELSAGAVCMNLLTAAHAMGFAANWVTGFAASSPRARKVLGAAEDEKIAGVIFIGTAKEKPADRKRPDVDAITTRWRNL</sequence>
<gene>
    <name evidence="11" type="ORF">MPC4_70166</name>
    <name evidence="10" type="ORF">MTUNDRAET4_3725</name>
</gene>
<dbReference type="AlphaFoldDB" id="A0A4U8Z518"/>
<evidence type="ECO:0000256" key="4">
    <source>
        <dbReference type="ARBA" id="ARBA00022857"/>
    </source>
</evidence>
<dbReference type="InterPro" id="IPR029479">
    <property type="entry name" value="Nitroreductase"/>
</dbReference>
<dbReference type="EMBL" id="LR536450">
    <property type="protein sequence ID" value="VFU10612.1"/>
    <property type="molecule type" value="Genomic_DNA"/>
</dbReference>
<name>A0A4U8Z518_METTU</name>
<dbReference type="GO" id="GO:0016491">
    <property type="term" value="F:oxidoreductase activity"/>
    <property type="evidence" value="ECO:0007669"/>
    <property type="project" value="UniProtKB-UniRule"/>
</dbReference>
<comment type="similarity">
    <text evidence="1 7">Belongs to the nitroreductase family.</text>
</comment>
<dbReference type="Pfam" id="PF00881">
    <property type="entry name" value="Nitroreductase"/>
    <property type="match status" value="1"/>
</dbReference>
<accession>A0A4U8Z518</accession>
<protein>
    <recommendedName>
        <fullName evidence="7">Putative NAD(P)H nitroreductase</fullName>
        <ecNumber evidence="7">1.-.-.-</ecNumber>
    </recommendedName>
</protein>
<dbReference type="Proteomes" id="UP000294360">
    <property type="component" value="Chromosome"/>
</dbReference>
<dbReference type="Proteomes" id="UP000485880">
    <property type="component" value="Unassembled WGS sequence"/>
</dbReference>
<dbReference type="RefSeq" id="WP_134491393.1">
    <property type="nucleotide sequence ID" value="NZ_CABFMQ020000131.1"/>
</dbReference>
<keyword evidence="2 7" id="KW-0285">Flavoprotein</keyword>
<dbReference type="PANTHER" id="PTHR43821">
    <property type="entry name" value="NAD(P)H NITROREDUCTASE YDJA-RELATED"/>
    <property type="match status" value="1"/>
</dbReference>
<evidence type="ECO:0000256" key="1">
    <source>
        <dbReference type="ARBA" id="ARBA00007118"/>
    </source>
</evidence>
<dbReference type="CDD" id="cd02135">
    <property type="entry name" value="YdjA-like"/>
    <property type="match status" value="1"/>
</dbReference>
<reference evidence="11 13" key="2">
    <citation type="submission" date="2019-05" db="EMBL/GenBank/DDBJ databases">
        <authorList>
            <person name="Farhan Ul Haque M."/>
        </authorList>
    </citation>
    <scope>NUCLEOTIDE SEQUENCE [LARGE SCALE GENOMIC DNA]</scope>
    <source>
        <strain evidence="11">2</strain>
    </source>
</reference>
<keyword evidence="4 7" id="KW-0521">NADP</keyword>
<keyword evidence="13" id="KW-1185">Reference proteome</keyword>
<dbReference type="SUPFAM" id="SSF55469">
    <property type="entry name" value="FMN-dependent nitroreductase-like"/>
    <property type="match status" value="1"/>
</dbReference>
<dbReference type="EMBL" id="CABFMQ020000131">
    <property type="protein sequence ID" value="VTZ52278.1"/>
    <property type="molecule type" value="Genomic_DNA"/>
</dbReference>
<comment type="cofactor">
    <cofactor evidence="8">
        <name>FMN</name>
        <dbReference type="ChEBI" id="CHEBI:58210"/>
    </cofactor>
    <text evidence="8">Binds 1 FMN per subunit.</text>
</comment>
<dbReference type="InterPro" id="IPR052530">
    <property type="entry name" value="NAD(P)H_nitroreductase"/>
</dbReference>
<dbReference type="InterPro" id="IPR026021">
    <property type="entry name" value="YdjA-like"/>
</dbReference>
<dbReference type="Gene3D" id="3.40.109.10">
    <property type="entry name" value="NADH Oxidase"/>
    <property type="match status" value="1"/>
</dbReference>
<dbReference type="EC" id="1.-.-.-" evidence="7"/>
<evidence type="ECO:0000256" key="2">
    <source>
        <dbReference type="ARBA" id="ARBA00022630"/>
    </source>
</evidence>
<feature type="domain" description="Nitroreductase" evidence="9">
    <location>
        <begin position="28"/>
        <end position="177"/>
    </location>
</feature>
<dbReference type="KEGG" id="mtun:MTUNDRAET4_3725"/>
<dbReference type="PIRSF" id="PIRSF000232">
    <property type="entry name" value="YdjA"/>
    <property type="match status" value="1"/>
</dbReference>
<evidence type="ECO:0000256" key="8">
    <source>
        <dbReference type="PIRSR" id="PIRSR000232-1"/>
    </source>
</evidence>
<evidence type="ECO:0000256" key="5">
    <source>
        <dbReference type="ARBA" id="ARBA00023002"/>
    </source>
</evidence>
<evidence type="ECO:0000256" key="6">
    <source>
        <dbReference type="ARBA" id="ARBA00023027"/>
    </source>
</evidence>
<evidence type="ECO:0000256" key="7">
    <source>
        <dbReference type="PIRNR" id="PIRNR000232"/>
    </source>
</evidence>
<keyword evidence="3 7" id="KW-0288">FMN</keyword>
<reference evidence="10 12" key="1">
    <citation type="submission" date="2019-03" db="EMBL/GenBank/DDBJ databases">
        <authorList>
            <person name="Kox A.R. M."/>
        </authorList>
    </citation>
    <scope>NUCLEOTIDE SEQUENCE [LARGE SCALE GENOMIC DNA]</scope>
    <source>
        <strain evidence="10">MTUNDRAET4 annotated genome</strain>
    </source>
</reference>
<feature type="binding site" evidence="8">
    <location>
        <position position="49"/>
    </location>
    <ligand>
        <name>FMN</name>
        <dbReference type="ChEBI" id="CHEBI:58210"/>
        <note>ligand shared between dimeric partners</note>
    </ligand>
</feature>
<proteinExistence type="inferred from homology"/>
<evidence type="ECO:0000313" key="13">
    <source>
        <dbReference type="Proteomes" id="UP000485880"/>
    </source>
</evidence>
<organism evidence="10 12">
    <name type="scientific">Methylocella tundrae</name>
    <dbReference type="NCBI Taxonomy" id="227605"/>
    <lineage>
        <taxon>Bacteria</taxon>
        <taxon>Pseudomonadati</taxon>
        <taxon>Pseudomonadota</taxon>
        <taxon>Alphaproteobacteria</taxon>
        <taxon>Hyphomicrobiales</taxon>
        <taxon>Beijerinckiaceae</taxon>
        <taxon>Methylocella</taxon>
    </lineage>
</organism>